<name>A0A8J4SNG5_9TREM</name>
<evidence type="ECO:0000256" key="1">
    <source>
        <dbReference type="SAM" id="Coils"/>
    </source>
</evidence>
<organism evidence="4 5">
    <name type="scientific">Paragonimus heterotremus</name>
    <dbReference type="NCBI Taxonomy" id="100268"/>
    <lineage>
        <taxon>Eukaryota</taxon>
        <taxon>Metazoa</taxon>
        <taxon>Spiralia</taxon>
        <taxon>Lophotrochozoa</taxon>
        <taxon>Platyhelminthes</taxon>
        <taxon>Trematoda</taxon>
        <taxon>Digenea</taxon>
        <taxon>Plagiorchiida</taxon>
        <taxon>Troglotremata</taxon>
        <taxon>Troglotrematidae</taxon>
        <taxon>Paragonimus</taxon>
    </lineage>
</organism>
<gene>
    <name evidence="4" type="ORF">PHET_06533</name>
</gene>
<evidence type="ECO:0000313" key="4">
    <source>
        <dbReference type="EMBL" id="KAF5400005.1"/>
    </source>
</evidence>
<comment type="caution">
    <text evidence="4">The sequence shown here is derived from an EMBL/GenBank/DDBJ whole genome shotgun (WGS) entry which is preliminary data.</text>
</comment>
<dbReference type="PANTHER" id="PTHR23161:SF2">
    <property type="entry name" value="PROTEIN CIP2A"/>
    <property type="match status" value="1"/>
</dbReference>
<feature type="coiled-coil region" evidence="1">
    <location>
        <begin position="827"/>
        <end position="903"/>
    </location>
</feature>
<dbReference type="OrthoDB" id="73401at2759"/>
<accession>A0A8J4SNG5</accession>
<keyword evidence="1" id="KW-0175">Coiled coil</keyword>
<dbReference type="InterPro" id="IPR048701">
    <property type="entry name" value="CIP2A_N"/>
</dbReference>
<evidence type="ECO:0000256" key="2">
    <source>
        <dbReference type="SAM" id="MobiDB-lite"/>
    </source>
</evidence>
<sequence length="972" mass="107592">MSLACVLRSWTDFRESENSLPLLESVKNYLQSGNSGEDVSSVIHSKALNSIICAAFSENYPTQVQKSILDLIQFLGSDVLMRCRLITSFSILKSLIFGLVSTKPDYLDQIKLLKIVQLYTFELHHLGIEIEPELFTCLLKFVVRIIRQSKSDEILEPALGILANLSHFTSLVQQSVKKVEDFEVLRKCLLRIMSSDNVSQTSLVFSMSIRFYLWKAADKFFEGMHIHKTIQILFNLLLNGEIGLSGLCAGELLSDLCSEPEVTGHLASFPALDDCLAEAVVQLRAKNANLVLKLLHLFRCLLTNGTDRNIEQRARCVLLQNRKLTPQQCGSVGLNGEHSFEPLGILFNLVSGPDDMLAAASLDLLICLIQTTVGCEENDKKNLPTVSPISYEYFFESIITGIRKFASICPTNFRLLRETANDQQPFICSRLLRLSLFFRLADLIIQQLQADNKPDIMLSAVGQALVDHLSVLAELAFQIVLGQFNGNPLIDTFGVHKPTGDMDMDWDAANNDKVDVDTCLVSADVAIEGMGLMYVCTELLSSLVPSASQDDEVSLTQPTVDFVGVDPKSTPSVARQCGQSLQTLLERPETPGLLAVGLLMSSRCATIPSAISSLGLGLAARTAVTRLLSVALQLDGFDNDQFTSHVNRLQSADGNQLCFLEPLATNPRTSHSFLSQWLRSPAAVVIGRRTPSRLSTVDVNSTGDRLMGSANRGLNSSDQSELLEQKVDKFLTEWETQDNTERLTYASEALSLFEYKIRMLQSREETLEASASANAEALTQANRLCDHYRERAVVAEAEAGQLRALQLNAMVRLEADKRNLTYFTDQLKQRNTEITELRTQLSKKQEECQDLKQKNESLQSKLTVAREQNRAMDATIDDYRTQLDQAKEQIQAQTTQIAKFTQITRLINDLTGNPSADLATSHHNLTIASGDGAGHTGMDSITNSTGAQEGTNTRTSSVVVSNRKLTTRSTRR</sequence>
<evidence type="ECO:0000313" key="5">
    <source>
        <dbReference type="Proteomes" id="UP000748531"/>
    </source>
</evidence>
<keyword evidence="5" id="KW-1185">Reference proteome</keyword>
<protein>
    <recommendedName>
        <fullName evidence="3">CIP2A N-terminal domain-containing protein</fullName>
    </recommendedName>
</protein>
<feature type="compositionally biased region" description="Polar residues" evidence="2">
    <location>
        <begin position="939"/>
        <end position="964"/>
    </location>
</feature>
<dbReference type="Pfam" id="PF21044">
    <property type="entry name" value="CIP2A_N"/>
    <property type="match status" value="1"/>
</dbReference>
<dbReference type="AlphaFoldDB" id="A0A8J4SNG5"/>
<dbReference type="Proteomes" id="UP000748531">
    <property type="component" value="Unassembled WGS sequence"/>
</dbReference>
<dbReference type="InterPro" id="IPR042510">
    <property type="entry name" value="CIP2A"/>
</dbReference>
<reference evidence="4" key="1">
    <citation type="submission" date="2019-05" db="EMBL/GenBank/DDBJ databases">
        <title>Annotation for the trematode Paragonimus heterotremus.</title>
        <authorList>
            <person name="Choi Y.-J."/>
        </authorList>
    </citation>
    <scope>NUCLEOTIDE SEQUENCE</scope>
    <source>
        <strain evidence="4">LC</strain>
    </source>
</reference>
<dbReference type="EMBL" id="LUCH01003544">
    <property type="protein sequence ID" value="KAF5400005.1"/>
    <property type="molecule type" value="Genomic_DNA"/>
</dbReference>
<feature type="region of interest" description="Disordered" evidence="2">
    <location>
        <begin position="936"/>
        <end position="972"/>
    </location>
</feature>
<proteinExistence type="predicted"/>
<dbReference type="PANTHER" id="PTHR23161">
    <property type="entry name" value="PROTEIN CIP2A"/>
    <property type="match status" value="1"/>
</dbReference>
<evidence type="ECO:0000259" key="3">
    <source>
        <dbReference type="Pfam" id="PF21044"/>
    </source>
</evidence>
<feature type="domain" description="CIP2A N-terminal" evidence="3">
    <location>
        <begin position="44"/>
        <end position="300"/>
    </location>
</feature>